<dbReference type="PROSITE" id="PS51257">
    <property type="entry name" value="PROKAR_LIPOPROTEIN"/>
    <property type="match status" value="1"/>
</dbReference>
<feature type="region of interest" description="Disordered" evidence="1">
    <location>
        <begin position="22"/>
        <end position="80"/>
    </location>
</feature>
<keyword evidence="2" id="KW-0732">Signal</keyword>
<proteinExistence type="predicted"/>
<comment type="caution">
    <text evidence="3">The sequence shown here is derived from an EMBL/GenBank/DDBJ whole genome shotgun (WGS) entry which is preliminary data.</text>
</comment>
<evidence type="ECO:0000256" key="1">
    <source>
        <dbReference type="SAM" id="MobiDB-lite"/>
    </source>
</evidence>
<sequence length="199" mass="21330">MTRMILCAAAVPALLLAGCEPAQPPEDGNRSTPTEANAARPTPMAAPTPAPAIPEATPVPEPSPDPAATVPELTPEAERGEKGARNLLLGFARSVEQKQFDRAWSLLSPADKRKWSRAAFAKLFADLDRITVAMPSGTMEGAAGSSYYNAPVSVTGTDKDGRSVRLEGEAVLRRVNDVDGATAEQRRWHFETLTLDWTH</sequence>
<dbReference type="Proteomes" id="UP001427805">
    <property type="component" value="Unassembled WGS sequence"/>
</dbReference>
<feature type="compositionally biased region" description="Pro residues" evidence="1">
    <location>
        <begin position="44"/>
        <end position="65"/>
    </location>
</feature>
<accession>A0ABV0BE03</accession>
<keyword evidence="4" id="KW-1185">Reference proteome</keyword>
<evidence type="ECO:0000313" key="4">
    <source>
        <dbReference type="Proteomes" id="UP001427805"/>
    </source>
</evidence>
<gene>
    <name evidence="3" type="ORF">TPR58_16975</name>
</gene>
<feature type="chain" id="PRO_5045374189" description="Lipoprotein" evidence="2">
    <location>
        <begin position="23"/>
        <end position="199"/>
    </location>
</feature>
<evidence type="ECO:0000256" key="2">
    <source>
        <dbReference type="SAM" id="SignalP"/>
    </source>
</evidence>
<organism evidence="3 4">
    <name type="scientific">Sphingomonas rustica</name>
    <dbReference type="NCBI Taxonomy" id="3103142"/>
    <lineage>
        <taxon>Bacteria</taxon>
        <taxon>Pseudomonadati</taxon>
        <taxon>Pseudomonadota</taxon>
        <taxon>Alphaproteobacteria</taxon>
        <taxon>Sphingomonadales</taxon>
        <taxon>Sphingomonadaceae</taxon>
        <taxon>Sphingomonas</taxon>
    </lineage>
</organism>
<dbReference type="EMBL" id="JBDIZK010000010">
    <property type="protein sequence ID" value="MEN3748871.1"/>
    <property type="molecule type" value="Genomic_DNA"/>
</dbReference>
<feature type="signal peptide" evidence="2">
    <location>
        <begin position="1"/>
        <end position="22"/>
    </location>
</feature>
<reference evidence="3 4" key="1">
    <citation type="submission" date="2024-05" db="EMBL/GenBank/DDBJ databases">
        <title>Sphingomonas sp. HF-S3 16S ribosomal RNA gene Genome sequencing and assembly.</title>
        <authorList>
            <person name="Lee H."/>
        </authorList>
    </citation>
    <scope>NUCLEOTIDE SEQUENCE [LARGE SCALE GENOMIC DNA]</scope>
    <source>
        <strain evidence="3 4">HF-S3</strain>
    </source>
</reference>
<evidence type="ECO:0008006" key="5">
    <source>
        <dbReference type="Google" id="ProtNLM"/>
    </source>
</evidence>
<evidence type="ECO:0000313" key="3">
    <source>
        <dbReference type="EMBL" id="MEN3748871.1"/>
    </source>
</evidence>
<protein>
    <recommendedName>
        <fullName evidence="5">Lipoprotein</fullName>
    </recommendedName>
</protein>
<name>A0ABV0BE03_9SPHN</name>